<sequence length="223" mass="24876">MGFRVVINQDNSAKLVADDDEVLSHTVGNLHGTGYFDTPDPTSNIHQPSGNWVVTETLTRGINLWHRQFFKPDGAFGEKCRLLETTGISRVSIIFLLTTRRTPWNDNCSVLQYRKNPGETILGSKTIIHHALDKVLARVIVLSDGQFLDPACCWFLAITSWNITTASLASTKCAISVYILVYGMASAKLMAIRYHIMVNSNRQPRNLQLTDILYLDTLAGPPK</sequence>
<reference evidence="1" key="1">
    <citation type="journal article" date="2021" name="Nat. Commun.">
        <title>Genetic determinants of endophytism in the Arabidopsis root mycobiome.</title>
        <authorList>
            <person name="Mesny F."/>
            <person name="Miyauchi S."/>
            <person name="Thiergart T."/>
            <person name="Pickel B."/>
            <person name="Atanasova L."/>
            <person name="Karlsson M."/>
            <person name="Huettel B."/>
            <person name="Barry K.W."/>
            <person name="Haridas S."/>
            <person name="Chen C."/>
            <person name="Bauer D."/>
            <person name="Andreopoulos W."/>
            <person name="Pangilinan J."/>
            <person name="LaButti K."/>
            <person name="Riley R."/>
            <person name="Lipzen A."/>
            <person name="Clum A."/>
            <person name="Drula E."/>
            <person name="Henrissat B."/>
            <person name="Kohler A."/>
            <person name="Grigoriev I.V."/>
            <person name="Martin F.M."/>
            <person name="Hacquard S."/>
        </authorList>
    </citation>
    <scope>NUCLEOTIDE SEQUENCE</scope>
    <source>
        <strain evidence="1">MPI-CAGE-AT-0147</strain>
    </source>
</reference>
<dbReference type="OrthoDB" id="5071059at2759"/>
<evidence type="ECO:0000313" key="1">
    <source>
        <dbReference type="EMBL" id="KAH7127571.1"/>
    </source>
</evidence>
<accession>A0A9P9E052</accession>
<dbReference type="EMBL" id="JAGMUV010000019">
    <property type="protein sequence ID" value="KAH7127571.1"/>
    <property type="molecule type" value="Genomic_DNA"/>
</dbReference>
<protein>
    <submittedName>
        <fullName evidence="1">Uncharacterized protein</fullName>
    </submittedName>
</protein>
<keyword evidence="2" id="KW-1185">Reference proteome</keyword>
<organism evidence="1 2">
    <name type="scientific">Dactylonectria macrodidyma</name>
    <dbReference type="NCBI Taxonomy" id="307937"/>
    <lineage>
        <taxon>Eukaryota</taxon>
        <taxon>Fungi</taxon>
        <taxon>Dikarya</taxon>
        <taxon>Ascomycota</taxon>
        <taxon>Pezizomycotina</taxon>
        <taxon>Sordariomycetes</taxon>
        <taxon>Hypocreomycetidae</taxon>
        <taxon>Hypocreales</taxon>
        <taxon>Nectriaceae</taxon>
        <taxon>Dactylonectria</taxon>
    </lineage>
</organism>
<comment type="caution">
    <text evidence="1">The sequence shown here is derived from an EMBL/GenBank/DDBJ whole genome shotgun (WGS) entry which is preliminary data.</text>
</comment>
<evidence type="ECO:0000313" key="2">
    <source>
        <dbReference type="Proteomes" id="UP000738349"/>
    </source>
</evidence>
<proteinExistence type="predicted"/>
<gene>
    <name evidence="1" type="ORF">EDB81DRAFT_889366</name>
</gene>
<dbReference type="Proteomes" id="UP000738349">
    <property type="component" value="Unassembled WGS sequence"/>
</dbReference>
<name>A0A9P9E052_9HYPO</name>
<dbReference type="AlphaFoldDB" id="A0A9P9E052"/>